<dbReference type="RefSeq" id="WP_021940008.1">
    <property type="nucleotide sequence ID" value="NZ_JABAGL010000003.1"/>
</dbReference>
<reference evidence="4 5" key="2">
    <citation type="journal article" date="2019" name="Science, e1252229">
        <title>Invertible promoters mediate bacterial phase variation, antibiotic resistance, and host adaptation in the gut.</title>
        <authorList>
            <person name="Jiang X."/>
            <person name="Hall A.B."/>
            <person name="Arthur T.D."/>
            <person name="Plichta D.R."/>
            <person name="Covington C.T."/>
            <person name="Poyet M."/>
            <person name="Crothers J."/>
            <person name="Moses P.L."/>
            <person name="Tolonen A.C."/>
            <person name="Vlamakis H."/>
            <person name="Alm E.J."/>
            <person name="Xavier R.J."/>
        </authorList>
    </citation>
    <scope>NUCLEOTIDE SEQUENCE [LARGE SCALE GENOMIC DNA]</scope>
    <source>
        <strain evidence="4">Bj_0095</strain>
        <strain evidence="5">bj_0095</strain>
    </source>
</reference>
<organism evidence="4 5">
    <name type="scientific">Bacteroides eggerthii</name>
    <dbReference type="NCBI Taxonomy" id="28111"/>
    <lineage>
        <taxon>Bacteria</taxon>
        <taxon>Pseudomonadati</taxon>
        <taxon>Bacteroidota</taxon>
        <taxon>Bacteroidia</taxon>
        <taxon>Bacteroidales</taxon>
        <taxon>Bacteroidaceae</taxon>
        <taxon>Bacteroides</taxon>
    </lineage>
</organism>
<keyword evidence="6" id="KW-1185">Reference proteome</keyword>
<protein>
    <submittedName>
        <fullName evidence="4">Polysaccharide pyruvyl transferase family protein</fullName>
    </submittedName>
</protein>
<dbReference type="EMBL" id="JABAGL010000003">
    <property type="protein sequence ID" value="NME85040.1"/>
    <property type="molecule type" value="Genomic_DNA"/>
</dbReference>
<dbReference type="AlphaFoldDB" id="A0A415S0S2"/>
<evidence type="ECO:0000313" key="5">
    <source>
        <dbReference type="Proteomes" id="UP000291917"/>
    </source>
</evidence>
<dbReference type="Proteomes" id="UP000520291">
    <property type="component" value="Unassembled WGS sequence"/>
</dbReference>
<name>A0A415S0S2_9BACE</name>
<evidence type="ECO:0000313" key="4">
    <source>
        <dbReference type="EMBL" id="RYT75252.1"/>
    </source>
</evidence>
<evidence type="ECO:0000313" key="2">
    <source>
        <dbReference type="EMBL" id="KAA5274479.1"/>
    </source>
</evidence>
<sequence>MKAIGCVIAYFKNHNNYGTSLQGFATIKAIEHEGYKCRLIQYQKSDSLFKKIRLAPLMFISGGWQAYKKKIKKKKITESTSSYAKDINIRTSVNNQWKSQYMDSYCDLYIGYNNLKSGSKNYGLIIVGSDQVWTPLGLYSKFFNLLFVDDSIPRMSYASSFGVSKIPSWQIKTTCKYLDKINKLSVREIRGKEIIEEISHNKAQVVLDPTLLLSQSQWREEIGDKKPKAEGKYIFCYLLGKDEKVRKEINHFKKITGLKIVAMRHIDEFIACDEGFGDEAPYNIDPLDFVQLIANAEFVCTDSFHCTVFSTIFHKQFVTFYRFLNTNSDSRNSRIDSILNLLGLEDRLYNGNLTSQMFSKIDYNTVEQKKNPLLKSSLEFLKSGLALSKK</sequence>
<gene>
    <name evidence="4" type="ORF">EAJ03_07310</name>
    <name evidence="2" type="ORF">F2Z23_07995</name>
    <name evidence="3" type="ORF">HF841_03215</name>
</gene>
<dbReference type="Proteomes" id="UP000291917">
    <property type="component" value="Unassembled WGS sequence"/>
</dbReference>
<evidence type="ECO:0000313" key="3">
    <source>
        <dbReference type="EMBL" id="NME85040.1"/>
    </source>
</evidence>
<evidence type="ECO:0000313" key="7">
    <source>
        <dbReference type="Proteomes" id="UP000520291"/>
    </source>
</evidence>
<accession>A0A415S0S2</accession>
<evidence type="ECO:0000259" key="1">
    <source>
        <dbReference type="Pfam" id="PF04230"/>
    </source>
</evidence>
<comment type="caution">
    <text evidence="4">The sequence shown here is derived from an EMBL/GenBank/DDBJ whole genome shotgun (WGS) entry which is preliminary data.</text>
</comment>
<dbReference type="Proteomes" id="UP000335496">
    <property type="component" value="Unassembled WGS sequence"/>
</dbReference>
<reference evidence="3 7" key="3">
    <citation type="submission" date="2020-04" db="EMBL/GenBank/DDBJ databases">
        <authorList>
            <person name="Hitch T.C.A."/>
            <person name="Wylensek D."/>
            <person name="Clavel T."/>
        </authorList>
    </citation>
    <scope>NUCLEOTIDE SEQUENCE [LARGE SCALE GENOMIC DNA]</scope>
    <source>
        <strain evidence="3 7">WCA3-601-WT-5E</strain>
    </source>
</reference>
<feature type="domain" description="Polysaccharide pyruvyl transferase" evidence="1">
    <location>
        <begin position="16"/>
        <end position="321"/>
    </location>
</feature>
<dbReference type="EMBL" id="RCXL01000008">
    <property type="protein sequence ID" value="RYT75252.1"/>
    <property type="molecule type" value="Genomic_DNA"/>
</dbReference>
<dbReference type="GO" id="GO:0016740">
    <property type="term" value="F:transferase activity"/>
    <property type="evidence" value="ECO:0007669"/>
    <property type="project" value="UniProtKB-KW"/>
</dbReference>
<dbReference type="EMBL" id="VVZX01000008">
    <property type="protein sequence ID" value="KAA5274479.1"/>
    <property type="molecule type" value="Genomic_DNA"/>
</dbReference>
<keyword evidence="4" id="KW-0808">Transferase</keyword>
<proteinExistence type="predicted"/>
<evidence type="ECO:0000313" key="6">
    <source>
        <dbReference type="Proteomes" id="UP000335496"/>
    </source>
</evidence>
<dbReference type="Pfam" id="PF04230">
    <property type="entry name" value="PS_pyruv_trans"/>
    <property type="match status" value="1"/>
</dbReference>
<reference evidence="2 6" key="1">
    <citation type="journal article" date="2019" name="Nat. Med.">
        <title>A library of human gut bacterial isolates paired with longitudinal multiomics data enables mechanistic microbiome research.</title>
        <authorList>
            <person name="Poyet M."/>
            <person name="Groussin M."/>
            <person name="Gibbons S.M."/>
            <person name="Avila-Pacheco J."/>
            <person name="Jiang X."/>
            <person name="Kearney S.M."/>
            <person name="Perrotta A.R."/>
            <person name="Berdy B."/>
            <person name="Zhao S."/>
            <person name="Lieberman T.D."/>
            <person name="Swanson P.K."/>
            <person name="Smith M."/>
            <person name="Roesemann S."/>
            <person name="Alexander J.E."/>
            <person name="Rich S.A."/>
            <person name="Livny J."/>
            <person name="Vlamakis H."/>
            <person name="Clish C."/>
            <person name="Bullock K."/>
            <person name="Deik A."/>
            <person name="Scott J."/>
            <person name="Pierce K.A."/>
            <person name="Xavier R.J."/>
            <person name="Alm E.J."/>
        </authorList>
    </citation>
    <scope>NUCLEOTIDE SEQUENCE [LARGE SCALE GENOMIC DNA]</scope>
    <source>
        <strain evidence="2 6">BIOML-A1</strain>
    </source>
</reference>
<dbReference type="InterPro" id="IPR007345">
    <property type="entry name" value="Polysacch_pyruvyl_Trfase"/>
</dbReference>